<dbReference type="EMBL" id="MCFJ01000017">
    <property type="protein sequence ID" value="ORY58244.1"/>
    <property type="molecule type" value="Genomic_DNA"/>
</dbReference>
<keyword evidence="3" id="KW-1185">Reference proteome</keyword>
<feature type="region of interest" description="Disordered" evidence="1">
    <location>
        <begin position="40"/>
        <end position="60"/>
    </location>
</feature>
<evidence type="ECO:0000256" key="1">
    <source>
        <dbReference type="SAM" id="MobiDB-lite"/>
    </source>
</evidence>
<dbReference type="InParanoid" id="A0A1Y2DGM9"/>
<dbReference type="GeneID" id="63777439"/>
<accession>A0A1Y2DGM9</accession>
<evidence type="ECO:0000313" key="3">
    <source>
        <dbReference type="Proteomes" id="UP000193689"/>
    </source>
</evidence>
<proteinExistence type="predicted"/>
<name>A0A1Y2DGM9_9PEZI</name>
<gene>
    <name evidence="2" type="ORF">BCR38DRAFT_448445</name>
</gene>
<dbReference type="Proteomes" id="UP000193689">
    <property type="component" value="Unassembled WGS sequence"/>
</dbReference>
<evidence type="ECO:0000313" key="2">
    <source>
        <dbReference type="EMBL" id="ORY58244.1"/>
    </source>
</evidence>
<protein>
    <submittedName>
        <fullName evidence="2">Uncharacterized protein</fullName>
    </submittedName>
</protein>
<dbReference type="AlphaFoldDB" id="A0A1Y2DGM9"/>
<reference evidence="2 3" key="1">
    <citation type="submission" date="2016-07" db="EMBL/GenBank/DDBJ databases">
        <title>Pervasive Adenine N6-methylation of Active Genes in Fungi.</title>
        <authorList>
            <consortium name="DOE Joint Genome Institute"/>
            <person name="Mondo S.J."/>
            <person name="Dannebaum R.O."/>
            <person name="Kuo R.C."/>
            <person name="Labutti K."/>
            <person name="Haridas S."/>
            <person name="Kuo A."/>
            <person name="Salamov A."/>
            <person name="Ahrendt S.R."/>
            <person name="Lipzen A."/>
            <person name="Sullivan W."/>
            <person name="Andreopoulos W.B."/>
            <person name="Clum A."/>
            <person name="Lindquist E."/>
            <person name="Daum C."/>
            <person name="Ramamoorthy G.K."/>
            <person name="Gryganskyi A."/>
            <person name="Culley D."/>
            <person name="Magnuson J.K."/>
            <person name="James T.Y."/>
            <person name="O'Malley M.A."/>
            <person name="Stajich J.E."/>
            <person name="Spatafora J.W."/>
            <person name="Visel A."/>
            <person name="Grigoriev I.V."/>
        </authorList>
    </citation>
    <scope>NUCLEOTIDE SEQUENCE [LARGE SCALE GENOMIC DNA]</scope>
    <source>
        <strain evidence="2 3">CBS 129021</strain>
    </source>
</reference>
<sequence>MRHLAGGVIRKKKRLQYGGSLRIQAGEDLQSQKLVNGELDNKSRWSRSRTRRPEILQQRC</sequence>
<dbReference type="RefSeq" id="XP_040711279.1">
    <property type="nucleotide sequence ID" value="XM_040861227.1"/>
</dbReference>
<feature type="non-terminal residue" evidence="2">
    <location>
        <position position="60"/>
    </location>
</feature>
<comment type="caution">
    <text evidence="2">The sequence shown here is derived from an EMBL/GenBank/DDBJ whole genome shotgun (WGS) entry which is preliminary data.</text>
</comment>
<organism evidence="2 3">
    <name type="scientific">Pseudomassariella vexata</name>
    <dbReference type="NCBI Taxonomy" id="1141098"/>
    <lineage>
        <taxon>Eukaryota</taxon>
        <taxon>Fungi</taxon>
        <taxon>Dikarya</taxon>
        <taxon>Ascomycota</taxon>
        <taxon>Pezizomycotina</taxon>
        <taxon>Sordariomycetes</taxon>
        <taxon>Xylariomycetidae</taxon>
        <taxon>Amphisphaeriales</taxon>
        <taxon>Pseudomassariaceae</taxon>
        <taxon>Pseudomassariella</taxon>
    </lineage>
</organism>